<dbReference type="PIRSF" id="PIRSF034888">
    <property type="entry name" value="P-loop_UCP034888"/>
    <property type="match status" value="1"/>
</dbReference>
<protein>
    <submittedName>
        <fullName evidence="3">Putative ATPase</fullName>
    </submittedName>
</protein>
<evidence type="ECO:0000259" key="2">
    <source>
        <dbReference type="Pfam" id="PF13175"/>
    </source>
</evidence>
<feature type="domain" description="DUF3696" evidence="1">
    <location>
        <begin position="311"/>
        <end position="358"/>
    </location>
</feature>
<dbReference type="InterPro" id="IPR041685">
    <property type="entry name" value="AAA_GajA/Old/RecF-like"/>
</dbReference>
<comment type="caution">
    <text evidence="3">The sequence shown here is derived from an EMBL/GenBank/DDBJ whole genome shotgun (WGS) entry which is preliminary data.</text>
</comment>
<name>A0A543G708_9FLAO</name>
<dbReference type="InterPro" id="IPR014592">
    <property type="entry name" value="P-loop_UCP034888"/>
</dbReference>
<dbReference type="Gene3D" id="3.40.50.300">
    <property type="entry name" value="P-loop containing nucleotide triphosphate hydrolases"/>
    <property type="match status" value="1"/>
</dbReference>
<proteinExistence type="predicted"/>
<organism evidence="3 4">
    <name type="scientific">Flavobacterium branchiophilum</name>
    <dbReference type="NCBI Taxonomy" id="55197"/>
    <lineage>
        <taxon>Bacteria</taxon>
        <taxon>Pseudomonadati</taxon>
        <taxon>Bacteroidota</taxon>
        <taxon>Flavobacteriia</taxon>
        <taxon>Flavobacteriales</taxon>
        <taxon>Flavobacteriaceae</taxon>
        <taxon>Flavobacterium</taxon>
    </lineage>
</organism>
<feature type="domain" description="Endonuclease GajA/Old nuclease/RecF-like AAA" evidence="2">
    <location>
        <begin position="173"/>
        <end position="299"/>
    </location>
</feature>
<dbReference type="Pfam" id="PF13175">
    <property type="entry name" value="AAA_15"/>
    <property type="match status" value="2"/>
</dbReference>
<dbReference type="RefSeq" id="WP_089079517.1">
    <property type="nucleotide sequence ID" value="NZ_VFPJ01000001.1"/>
</dbReference>
<dbReference type="InterPro" id="IPR051396">
    <property type="entry name" value="Bact_Antivir_Def_Nuclease"/>
</dbReference>
<dbReference type="PANTHER" id="PTHR43581:SF4">
    <property type="entry name" value="ATP_GTP PHOSPHATASE"/>
    <property type="match status" value="1"/>
</dbReference>
<dbReference type="AlphaFoldDB" id="A0A543G708"/>
<evidence type="ECO:0000259" key="1">
    <source>
        <dbReference type="Pfam" id="PF12476"/>
    </source>
</evidence>
<reference evidence="3 4" key="1">
    <citation type="submission" date="2019-06" db="EMBL/GenBank/DDBJ databases">
        <title>Genomic Encyclopedia of Archaeal and Bacterial Type Strains, Phase II (KMG-II): from individual species to whole genera.</title>
        <authorList>
            <person name="Goeker M."/>
        </authorList>
    </citation>
    <scope>NUCLEOTIDE SEQUENCE [LARGE SCALE GENOMIC DNA]</scope>
    <source>
        <strain evidence="3 4">DSM 24789</strain>
    </source>
</reference>
<dbReference type="Pfam" id="PF12476">
    <property type="entry name" value="DUF3696"/>
    <property type="match status" value="1"/>
</dbReference>
<sequence length="373" mass="43212">MVSKIRFKNFKLFKNWQTLEIKPITILIGKNNSGKTAVLKLPFIINSIIENKKVNTTIKLKKSFPDFIELGTDFIDLVYNRNNIGFLEFELEKESSKLYTALGKEGMLNFKFNEEEIILENDPNLNKLKAVLATFKYSIDYIGGIRIEPQYNYNFKGIENEIIGLNGNYAYDILINDLKNNDKTLIRKIDKWYNENFEGWNFDVIENKESTEVNYSIVISNNKIDYINIKQTGQGIHQVLPLITRSFLTEGFPNTIIIEEPETHLHPAAHGNLAERFVDSYLEDNNKQYLIETHSQNFVLRLRRLVAEGKLKPEDLAIYYVDFKEEEYVSVLKPINVSLDGSVDWWPDGVFGETIIETRAIMSANINDVRNVD</sequence>
<dbReference type="SUPFAM" id="SSF52540">
    <property type="entry name" value="P-loop containing nucleoside triphosphate hydrolases"/>
    <property type="match status" value="1"/>
</dbReference>
<evidence type="ECO:0000313" key="3">
    <source>
        <dbReference type="EMBL" id="TQM41860.1"/>
    </source>
</evidence>
<feature type="domain" description="Endonuclease GajA/Old nuclease/RecF-like AAA" evidence="2">
    <location>
        <begin position="1"/>
        <end position="134"/>
    </location>
</feature>
<dbReference type="InterPro" id="IPR022532">
    <property type="entry name" value="DUF3696"/>
</dbReference>
<dbReference type="InterPro" id="IPR027417">
    <property type="entry name" value="P-loop_NTPase"/>
</dbReference>
<dbReference type="Proteomes" id="UP000320773">
    <property type="component" value="Unassembled WGS sequence"/>
</dbReference>
<gene>
    <name evidence="3" type="ORF">BC670_2872</name>
</gene>
<dbReference type="PANTHER" id="PTHR43581">
    <property type="entry name" value="ATP/GTP PHOSPHATASE"/>
    <property type="match status" value="1"/>
</dbReference>
<evidence type="ECO:0000313" key="4">
    <source>
        <dbReference type="Proteomes" id="UP000320773"/>
    </source>
</evidence>
<accession>A0A543G708</accession>
<dbReference type="EMBL" id="VFPJ01000001">
    <property type="protein sequence ID" value="TQM41860.1"/>
    <property type="molecule type" value="Genomic_DNA"/>
</dbReference>